<dbReference type="EMBL" id="JAHBOH010000001">
    <property type="protein sequence ID" value="MBT0994309.1"/>
    <property type="molecule type" value="Genomic_DNA"/>
</dbReference>
<evidence type="ECO:0008006" key="3">
    <source>
        <dbReference type="Google" id="ProtNLM"/>
    </source>
</evidence>
<comment type="caution">
    <text evidence="1">The sequence shown here is derived from an EMBL/GenBank/DDBJ whole genome shotgun (WGS) entry which is preliminary data.</text>
</comment>
<name>A0ABS5TYT3_9CELL</name>
<dbReference type="RefSeq" id="WP_214349190.1">
    <property type="nucleotide sequence ID" value="NZ_JAHBOH010000001.1"/>
</dbReference>
<evidence type="ECO:0000313" key="2">
    <source>
        <dbReference type="Proteomes" id="UP000722125"/>
    </source>
</evidence>
<dbReference type="Proteomes" id="UP000722125">
    <property type="component" value="Unassembled WGS sequence"/>
</dbReference>
<protein>
    <recommendedName>
        <fullName evidence="3">ESX-1 secretion-associated protein</fullName>
    </recommendedName>
</protein>
<proteinExistence type="predicted"/>
<sequence>MGDGFEATAESLDASGSALLQVLSTLEPADPASWPHGVATYGFSSLATAMDEAQTSLATRVDDVQTVTVGCAIRLQDSARAYREADERVQALFRRVAALLTGAGG</sequence>
<reference evidence="1 2" key="1">
    <citation type="submission" date="2021-05" db="EMBL/GenBank/DDBJ databases">
        <title>Description of Cellulomonas sp. DKR-3 sp. nov.</title>
        <authorList>
            <person name="Dahal R.H."/>
            <person name="Chaudhary D.K."/>
        </authorList>
    </citation>
    <scope>NUCLEOTIDE SEQUENCE [LARGE SCALE GENOMIC DNA]</scope>
    <source>
        <strain evidence="1 2">DKR-3</strain>
    </source>
</reference>
<keyword evidence="2" id="KW-1185">Reference proteome</keyword>
<organism evidence="1 2">
    <name type="scientific">Cellulomonas fulva</name>
    <dbReference type="NCBI Taxonomy" id="2835530"/>
    <lineage>
        <taxon>Bacteria</taxon>
        <taxon>Bacillati</taxon>
        <taxon>Actinomycetota</taxon>
        <taxon>Actinomycetes</taxon>
        <taxon>Micrococcales</taxon>
        <taxon>Cellulomonadaceae</taxon>
        <taxon>Cellulomonas</taxon>
    </lineage>
</organism>
<gene>
    <name evidence="1" type="ORF">KIN34_08430</name>
</gene>
<accession>A0ABS5TYT3</accession>
<evidence type="ECO:0000313" key="1">
    <source>
        <dbReference type="EMBL" id="MBT0994309.1"/>
    </source>
</evidence>